<evidence type="ECO:0000313" key="2">
    <source>
        <dbReference type="EMBL" id="ODS33534.1"/>
    </source>
</evidence>
<proteinExistence type="predicted"/>
<dbReference type="EMBL" id="MAYW01000026">
    <property type="protein sequence ID" value="ODS33534.1"/>
    <property type="molecule type" value="Genomic_DNA"/>
</dbReference>
<comment type="caution">
    <text evidence="2">The sequence shown here is derived from an EMBL/GenBank/DDBJ whole genome shotgun (WGS) entry which is preliminary data.</text>
</comment>
<accession>A0A1E3XF13</accession>
<feature type="coiled-coil region" evidence="1">
    <location>
        <begin position="1"/>
        <end position="32"/>
    </location>
</feature>
<sequence length="113" mass="13559">MKNQIEKLKKENENLRKEILRLDKRIELVSNQSVLNKNSIKDLEKSKGDFHLVTVMNRTMIRVLVELLEKYDVVDEEGFRQLCKEKYLQFVNEIEWKAIKTYEDLSRALGWDD</sequence>
<keyword evidence="1" id="KW-0175">Coiled coil</keyword>
<reference evidence="2 3" key="1">
    <citation type="submission" date="2016-07" db="EMBL/GenBank/DDBJ databases">
        <title>Draft genome of Scalindua rubra, obtained from a brine-seawater interface in the Red Sea, sheds light on salt adaptation in anammox bacteria.</title>
        <authorList>
            <person name="Speth D.R."/>
            <person name="Lagkouvardos I."/>
            <person name="Wang Y."/>
            <person name="Qian P.-Y."/>
            <person name="Dutilh B.E."/>
            <person name="Jetten M.S."/>
        </authorList>
    </citation>
    <scope>NUCLEOTIDE SEQUENCE [LARGE SCALE GENOMIC DNA]</scope>
    <source>
        <strain evidence="2">BSI-1</strain>
    </source>
</reference>
<protein>
    <submittedName>
        <fullName evidence="2">Uncharacterized protein</fullName>
    </submittedName>
</protein>
<organism evidence="2 3">
    <name type="scientific">Candidatus Scalindua rubra</name>
    <dbReference type="NCBI Taxonomy" id="1872076"/>
    <lineage>
        <taxon>Bacteria</taxon>
        <taxon>Pseudomonadati</taxon>
        <taxon>Planctomycetota</taxon>
        <taxon>Candidatus Brocadiia</taxon>
        <taxon>Candidatus Brocadiales</taxon>
        <taxon>Candidatus Scalinduaceae</taxon>
        <taxon>Candidatus Scalindua</taxon>
    </lineage>
</organism>
<dbReference type="AlphaFoldDB" id="A0A1E3XF13"/>
<evidence type="ECO:0000256" key="1">
    <source>
        <dbReference type="SAM" id="Coils"/>
    </source>
</evidence>
<name>A0A1E3XF13_9BACT</name>
<gene>
    <name evidence="2" type="ORF">SCARUB_01358</name>
</gene>
<evidence type="ECO:0000313" key="3">
    <source>
        <dbReference type="Proteomes" id="UP000094056"/>
    </source>
</evidence>
<dbReference type="Proteomes" id="UP000094056">
    <property type="component" value="Unassembled WGS sequence"/>
</dbReference>